<keyword evidence="3" id="KW-1185">Reference proteome</keyword>
<keyword evidence="2" id="KW-0418">Kinase</keyword>
<dbReference type="Proteomes" id="UP001595699">
    <property type="component" value="Unassembled WGS sequence"/>
</dbReference>
<feature type="domain" description="ATPase BadF/BadG/BcrA/BcrD type" evidence="1">
    <location>
        <begin position="5"/>
        <end position="297"/>
    </location>
</feature>
<name>A0ABV7YHQ7_9ACTN</name>
<dbReference type="PANTHER" id="PTHR43190">
    <property type="entry name" value="N-ACETYL-D-GLUCOSAMINE KINASE"/>
    <property type="match status" value="1"/>
</dbReference>
<dbReference type="InterPro" id="IPR043129">
    <property type="entry name" value="ATPase_NBD"/>
</dbReference>
<comment type="caution">
    <text evidence="2">The sequence shown here is derived from an EMBL/GenBank/DDBJ whole genome shotgun (WGS) entry which is preliminary data.</text>
</comment>
<dbReference type="InterPro" id="IPR002731">
    <property type="entry name" value="ATPase_BadF"/>
</dbReference>
<dbReference type="PANTHER" id="PTHR43190:SF3">
    <property type="entry name" value="N-ACETYL-D-GLUCOSAMINE KINASE"/>
    <property type="match status" value="1"/>
</dbReference>
<dbReference type="Pfam" id="PF01869">
    <property type="entry name" value="BcrAD_BadFG"/>
    <property type="match status" value="1"/>
</dbReference>
<dbReference type="GO" id="GO:0016301">
    <property type="term" value="F:kinase activity"/>
    <property type="evidence" value="ECO:0007669"/>
    <property type="project" value="UniProtKB-KW"/>
</dbReference>
<evidence type="ECO:0000259" key="1">
    <source>
        <dbReference type="Pfam" id="PF01869"/>
    </source>
</evidence>
<dbReference type="Gene3D" id="3.30.420.40">
    <property type="match status" value="2"/>
</dbReference>
<dbReference type="SUPFAM" id="SSF53067">
    <property type="entry name" value="Actin-like ATPase domain"/>
    <property type="match status" value="2"/>
</dbReference>
<organism evidence="2 3">
    <name type="scientific">Tenggerimyces flavus</name>
    <dbReference type="NCBI Taxonomy" id="1708749"/>
    <lineage>
        <taxon>Bacteria</taxon>
        <taxon>Bacillati</taxon>
        <taxon>Actinomycetota</taxon>
        <taxon>Actinomycetes</taxon>
        <taxon>Propionibacteriales</taxon>
        <taxon>Nocardioidaceae</taxon>
        <taxon>Tenggerimyces</taxon>
    </lineage>
</organism>
<sequence>MTYYLGVDAGNSKTLAMVCTATGEVVGFGRSGNGDIYGAATADTAVDTVLAAIASTSIDLAEVDGAAFRLAGIDWPADEAFWRKQLADKLPDLRSVTIENDGFAAIRCGSLSGIGLGIVVGTGNAVAGRGPKGTSFSASFWIQEENGAAGLGAAALRAVFHEAAGIGPATTLTPTLLAHFGQDDAESLLELLTAREGPREPRDRPVLAPLVTRAAASGDAVAREIVTEMAERLADYTAFVARRVGYAATDPMPIVLAGSVVAGGECVADAIAAALPRQLPNAHTTISTLPPIAGATLDALAESSVELTEAIVDELRATIPTL</sequence>
<dbReference type="EMBL" id="JBHRZH010000023">
    <property type="protein sequence ID" value="MFC3764329.1"/>
    <property type="molecule type" value="Genomic_DNA"/>
</dbReference>
<dbReference type="InterPro" id="IPR052519">
    <property type="entry name" value="Euk-type_GlcNAc_Kinase"/>
</dbReference>
<keyword evidence="2" id="KW-0808">Transferase</keyword>
<gene>
    <name evidence="2" type="ORF">ACFOUW_26065</name>
</gene>
<evidence type="ECO:0000313" key="2">
    <source>
        <dbReference type="EMBL" id="MFC3764329.1"/>
    </source>
</evidence>
<reference evidence="3" key="1">
    <citation type="journal article" date="2019" name="Int. J. Syst. Evol. Microbiol.">
        <title>The Global Catalogue of Microorganisms (GCM) 10K type strain sequencing project: providing services to taxonomists for standard genome sequencing and annotation.</title>
        <authorList>
            <consortium name="The Broad Institute Genomics Platform"/>
            <consortium name="The Broad Institute Genome Sequencing Center for Infectious Disease"/>
            <person name="Wu L."/>
            <person name="Ma J."/>
        </authorList>
    </citation>
    <scope>NUCLEOTIDE SEQUENCE [LARGE SCALE GENOMIC DNA]</scope>
    <source>
        <strain evidence="3">CGMCC 4.7241</strain>
    </source>
</reference>
<protein>
    <submittedName>
        <fullName evidence="2">N-acetylglucosamine kinase</fullName>
    </submittedName>
</protein>
<proteinExistence type="predicted"/>
<evidence type="ECO:0000313" key="3">
    <source>
        <dbReference type="Proteomes" id="UP001595699"/>
    </source>
</evidence>
<dbReference type="RefSeq" id="WP_205115301.1">
    <property type="nucleotide sequence ID" value="NZ_JAFBCM010000001.1"/>
</dbReference>
<accession>A0ABV7YHQ7</accession>